<dbReference type="Proteomes" id="UP000327044">
    <property type="component" value="Unassembled WGS sequence"/>
</dbReference>
<evidence type="ECO:0000313" key="1">
    <source>
        <dbReference type="EMBL" id="KAB0796248.1"/>
    </source>
</evidence>
<comment type="caution">
    <text evidence="1">The sequence shown here is derived from an EMBL/GenBank/DDBJ whole genome shotgun (WGS) entry which is preliminary data.</text>
</comment>
<keyword evidence="2" id="KW-1185">Reference proteome</keyword>
<name>A0A5N4AGB6_PHOPY</name>
<dbReference type="EMBL" id="VVIM01000007">
    <property type="protein sequence ID" value="KAB0796248.1"/>
    <property type="molecule type" value="Genomic_DNA"/>
</dbReference>
<dbReference type="InParanoid" id="A0A5N4AGB6"/>
<gene>
    <name evidence="1" type="ORF">PPYR_10309</name>
</gene>
<reference evidence="1 2" key="1">
    <citation type="journal article" date="2018" name="Elife">
        <title>Firefly genomes illuminate parallel origins of bioluminescence in beetles.</title>
        <authorList>
            <person name="Fallon T.R."/>
            <person name="Lower S.E."/>
            <person name="Chang C.H."/>
            <person name="Bessho-Uehara M."/>
            <person name="Martin G.J."/>
            <person name="Bewick A.J."/>
            <person name="Behringer M."/>
            <person name="Debat H.J."/>
            <person name="Wong I."/>
            <person name="Day J.C."/>
            <person name="Suvorov A."/>
            <person name="Silva C.J."/>
            <person name="Stanger-Hall K.F."/>
            <person name="Hall D.W."/>
            <person name="Schmitz R.J."/>
            <person name="Nelson D.R."/>
            <person name="Lewis S.M."/>
            <person name="Shigenobu S."/>
            <person name="Bybee S.M."/>
            <person name="Larracuente A.M."/>
            <person name="Oba Y."/>
            <person name="Weng J.K."/>
        </authorList>
    </citation>
    <scope>NUCLEOTIDE SEQUENCE [LARGE SCALE GENOMIC DNA]</scope>
    <source>
        <strain evidence="1">1611_PpyrPB1</strain>
        <tissue evidence="1">Whole body</tissue>
    </source>
</reference>
<protein>
    <submittedName>
        <fullName evidence="1">Uncharacterized protein</fullName>
    </submittedName>
</protein>
<dbReference type="AlphaFoldDB" id="A0A5N4AGB6"/>
<proteinExistence type="predicted"/>
<sequence length="141" mass="16535">MSDEELTSTPPELRELADNAVNDLVLSKSKNEYQKEYEKFESWRIENKVQTLTENVLLAYFEILSKTYKSSTLWKTYSMLRLMINIRQNVDISKFMKLQAFLKRLSVGFVPKKSKILEYNDIEKFISSAPDMDYLIIKASS</sequence>
<organism evidence="1 2">
    <name type="scientific">Photinus pyralis</name>
    <name type="common">Common eastern firefly</name>
    <name type="synonym">Lampyris pyralis</name>
    <dbReference type="NCBI Taxonomy" id="7054"/>
    <lineage>
        <taxon>Eukaryota</taxon>
        <taxon>Metazoa</taxon>
        <taxon>Ecdysozoa</taxon>
        <taxon>Arthropoda</taxon>
        <taxon>Hexapoda</taxon>
        <taxon>Insecta</taxon>
        <taxon>Pterygota</taxon>
        <taxon>Neoptera</taxon>
        <taxon>Endopterygota</taxon>
        <taxon>Coleoptera</taxon>
        <taxon>Polyphaga</taxon>
        <taxon>Elateriformia</taxon>
        <taxon>Elateroidea</taxon>
        <taxon>Lampyridae</taxon>
        <taxon>Lampyrinae</taxon>
        <taxon>Photinus</taxon>
    </lineage>
</organism>
<accession>A0A5N4AGB6</accession>
<evidence type="ECO:0000313" key="2">
    <source>
        <dbReference type="Proteomes" id="UP000327044"/>
    </source>
</evidence>